<evidence type="ECO:0000259" key="7">
    <source>
        <dbReference type="PROSITE" id="PS51485"/>
    </source>
</evidence>
<dbReference type="PROSITE" id="PS51485">
    <property type="entry name" value="PHYTOCYANIN"/>
    <property type="match status" value="1"/>
</dbReference>
<dbReference type="CDD" id="cd11013">
    <property type="entry name" value="Plantacyanin"/>
    <property type="match status" value="1"/>
</dbReference>
<dbReference type="Pfam" id="PF02298">
    <property type="entry name" value="Cu_bind_like"/>
    <property type="match status" value="1"/>
</dbReference>
<evidence type="ECO:0000313" key="8">
    <source>
        <dbReference type="EMBL" id="KAE8659306.1"/>
    </source>
</evidence>
<dbReference type="EMBL" id="VEPZ02001737">
    <property type="protein sequence ID" value="KAE8659306.1"/>
    <property type="molecule type" value="Genomic_DNA"/>
</dbReference>
<dbReference type="GO" id="GO:0046872">
    <property type="term" value="F:metal ion binding"/>
    <property type="evidence" value="ECO:0007669"/>
    <property type="project" value="UniProtKB-KW"/>
</dbReference>
<evidence type="ECO:0000256" key="3">
    <source>
        <dbReference type="ARBA" id="ARBA00023157"/>
    </source>
</evidence>
<evidence type="ECO:0000256" key="1">
    <source>
        <dbReference type="ARBA" id="ARBA00022723"/>
    </source>
</evidence>
<feature type="chain" id="PRO_5025354072" description="Basic blue protein" evidence="6">
    <location>
        <begin position="33"/>
        <end position="128"/>
    </location>
</feature>
<dbReference type="FunFam" id="2.60.40.420:FF:000013">
    <property type="entry name" value="basic blue protein-like"/>
    <property type="match status" value="1"/>
</dbReference>
<sequence length="128" mass="13418">MSNNQGRCSSSPVIAVACTLALFLAQSEITQAKTFTVGEASGWSFNVQSWTRGKKFKAGDALVFNYDPSVHNVAVVDINGYNSCSASPSSAVYSSGNDAIKLSKGRNYFICSIPGHCDGGLKIAVDAA</sequence>
<dbReference type="OrthoDB" id="1934652at2759"/>
<dbReference type="PROSITE" id="PS51257">
    <property type="entry name" value="PROKAR_LIPOPROTEIN"/>
    <property type="match status" value="1"/>
</dbReference>
<dbReference type="GO" id="GO:0005886">
    <property type="term" value="C:plasma membrane"/>
    <property type="evidence" value="ECO:0007669"/>
    <property type="project" value="TreeGrafter"/>
</dbReference>
<dbReference type="PANTHER" id="PTHR33021">
    <property type="entry name" value="BLUE COPPER PROTEIN"/>
    <property type="match status" value="1"/>
</dbReference>
<dbReference type="Gene3D" id="2.60.40.420">
    <property type="entry name" value="Cupredoxins - blue copper proteins"/>
    <property type="match status" value="1"/>
</dbReference>
<evidence type="ECO:0000256" key="4">
    <source>
        <dbReference type="ARBA" id="ARBA00071970"/>
    </source>
</evidence>
<dbReference type="Proteomes" id="UP000436088">
    <property type="component" value="Unassembled WGS sequence"/>
</dbReference>
<dbReference type="InterPro" id="IPR041844">
    <property type="entry name" value="Plantacyanin"/>
</dbReference>
<dbReference type="InterPro" id="IPR008972">
    <property type="entry name" value="Cupredoxin"/>
</dbReference>
<dbReference type="InterPro" id="IPR003245">
    <property type="entry name" value="Phytocyanin_dom"/>
</dbReference>
<keyword evidence="3" id="KW-1015">Disulfide bond</keyword>
<accession>A0A6A2XB07</accession>
<dbReference type="GO" id="GO:0009055">
    <property type="term" value="F:electron transfer activity"/>
    <property type="evidence" value="ECO:0007669"/>
    <property type="project" value="InterPro"/>
</dbReference>
<feature type="signal peptide" evidence="6">
    <location>
        <begin position="1"/>
        <end position="32"/>
    </location>
</feature>
<comment type="caution">
    <text evidence="8">The sequence shown here is derived from an EMBL/GenBank/DDBJ whole genome shotgun (WGS) entry which is preliminary data.</text>
</comment>
<evidence type="ECO:0000256" key="6">
    <source>
        <dbReference type="SAM" id="SignalP"/>
    </source>
</evidence>
<keyword evidence="1" id="KW-0479">Metal-binding</keyword>
<keyword evidence="9" id="KW-1185">Reference proteome</keyword>
<evidence type="ECO:0000256" key="5">
    <source>
        <dbReference type="ARBA" id="ARBA00082491"/>
    </source>
</evidence>
<dbReference type="AlphaFoldDB" id="A0A6A2XB07"/>
<evidence type="ECO:0000313" key="9">
    <source>
        <dbReference type="Proteomes" id="UP000436088"/>
    </source>
</evidence>
<dbReference type="PANTHER" id="PTHR33021:SF469">
    <property type="entry name" value="PHYTOCYANIN DOMAIN-CONTAINING PROTEIN"/>
    <property type="match status" value="1"/>
</dbReference>
<protein>
    <recommendedName>
        <fullName evidence="4">Basic blue protein</fullName>
    </recommendedName>
    <alternativeName>
        <fullName evidence="5">Plantacyanin</fullName>
    </alternativeName>
</protein>
<keyword evidence="6" id="KW-0732">Signal</keyword>
<gene>
    <name evidence="8" type="ORF">F3Y22_tig00116962pilonHSYRG00030</name>
</gene>
<evidence type="ECO:0000256" key="2">
    <source>
        <dbReference type="ARBA" id="ARBA00023008"/>
    </source>
</evidence>
<dbReference type="InterPro" id="IPR039391">
    <property type="entry name" value="Phytocyanin-like"/>
</dbReference>
<keyword evidence="2" id="KW-0186">Copper</keyword>
<organism evidence="8 9">
    <name type="scientific">Hibiscus syriacus</name>
    <name type="common">Rose of Sharon</name>
    <dbReference type="NCBI Taxonomy" id="106335"/>
    <lineage>
        <taxon>Eukaryota</taxon>
        <taxon>Viridiplantae</taxon>
        <taxon>Streptophyta</taxon>
        <taxon>Embryophyta</taxon>
        <taxon>Tracheophyta</taxon>
        <taxon>Spermatophyta</taxon>
        <taxon>Magnoliopsida</taxon>
        <taxon>eudicotyledons</taxon>
        <taxon>Gunneridae</taxon>
        <taxon>Pentapetalae</taxon>
        <taxon>rosids</taxon>
        <taxon>malvids</taxon>
        <taxon>Malvales</taxon>
        <taxon>Malvaceae</taxon>
        <taxon>Malvoideae</taxon>
        <taxon>Hibiscus</taxon>
    </lineage>
</organism>
<dbReference type="SUPFAM" id="SSF49503">
    <property type="entry name" value="Cupredoxins"/>
    <property type="match status" value="1"/>
</dbReference>
<feature type="domain" description="Phytocyanin" evidence="7">
    <location>
        <begin position="33"/>
        <end position="128"/>
    </location>
</feature>
<proteinExistence type="predicted"/>
<reference evidence="8" key="1">
    <citation type="submission" date="2019-09" db="EMBL/GenBank/DDBJ databases">
        <title>Draft genome information of white flower Hibiscus syriacus.</title>
        <authorList>
            <person name="Kim Y.-M."/>
        </authorList>
    </citation>
    <scope>NUCLEOTIDE SEQUENCE [LARGE SCALE GENOMIC DNA]</scope>
    <source>
        <strain evidence="8">YM2019G1</strain>
    </source>
</reference>
<name>A0A6A2XB07_HIBSY</name>